<dbReference type="InterPro" id="IPR009061">
    <property type="entry name" value="DNA-bd_dom_put_sf"/>
</dbReference>
<comment type="caution">
    <text evidence="4">The sequence shown here is derived from an EMBL/GenBank/DDBJ whole genome shotgun (WGS) entry which is preliminary data.</text>
</comment>
<feature type="domain" description="HTH merR-type" evidence="3">
    <location>
        <begin position="66"/>
        <end position="98"/>
    </location>
</feature>
<evidence type="ECO:0000259" key="3">
    <source>
        <dbReference type="Pfam" id="PF13411"/>
    </source>
</evidence>
<evidence type="ECO:0000256" key="2">
    <source>
        <dbReference type="SAM" id="MobiDB-lite"/>
    </source>
</evidence>
<feature type="coiled-coil region" evidence="1">
    <location>
        <begin position="111"/>
        <end position="138"/>
    </location>
</feature>
<protein>
    <submittedName>
        <fullName evidence="4">MerR family transcriptional regulator</fullName>
    </submittedName>
</protein>
<name>A0A8J6JAE3_9FIRM</name>
<dbReference type="Proteomes" id="UP000628736">
    <property type="component" value="Unassembled WGS sequence"/>
</dbReference>
<dbReference type="AlphaFoldDB" id="A0A8J6JAE3"/>
<evidence type="ECO:0000313" key="5">
    <source>
        <dbReference type="Proteomes" id="UP000628736"/>
    </source>
</evidence>
<gene>
    <name evidence="4" type="ORF">H8S11_11510</name>
</gene>
<keyword evidence="1" id="KW-0175">Coiled coil</keyword>
<dbReference type="InterPro" id="IPR000551">
    <property type="entry name" value="MerR-type_HTH_dom"/>
</dbReference>
<sequence>MLRKTSTEAKGAGSTLLKKQDSPRAPLNRGRTDYASLVPGTEGADQVGSRSWYNGPYDGRTFKACRRLFDGEALNWLTGVKYLRDSGMSLDSIKEYVELCLEGDSTIPKRCDIIRTQREKVRAQLEEAKRRLQYMDHKIELYQTIMEKGTPDTMNPGKWPARSVG</sequence>
<dbReference type="SUPFAM" id="SSF46955">
    <property type="entry name" value="Putative DNA-binding domain"/>
    <property type="match status" value="1"/>
</dbReference>
<dbReference type="Gene3D" id="1.10.1660.10">
    <property type="match status" value="1"/>
</dbReference>
<dbReference type="GO" id="GO:0003677">
    <property type="term" value="F:DNA binding"/>
    <property type="evidence" value="ECO:0007669"/>
    <property type="project" value="InterPro"/>
</dbReference>
<accession>A0A8J6JAE3</accession>
<feature type="region of interest" description="Disordered" evidence="2">
    <location>
        <begin position="1"/>
        <end position="42"/>
    </location>
</feature>
<dbReference type="EMBL" id="JACOPO010000009">
    <property type="protein sequence ID" value="MBC5723435.1"/>
    <property type="molecule type" value="Genomic_DNA"/>
</dbReference>
<proteinExistence type="predicted"/>
<evidence type="ECO:0000256" key="1">
    <source>
        <dbReference type="SAM" id="Coils"/>
    </source>
</evidence>
<organism evidence="4 5">
    <name type="scientific">Flintibacter hominis</name>
    <dbReference type="NCBI Taxonomy" id="2763048"/>
    <lineage>
        <taxon>Bacteria</taxon>
        <taxon>Bacillati</taxon>
        <taxon>Bacillota</taxon>
        <taxon>Clostridia</taxon>
        <taxon>Eubacteriales</taxon>
        <taxon>Flintibacter</taxon>
    </lineage>
</organism>
<evidence type="ECO:0000313" key="4">
    <source>
        <dbReference type="EMBL" id="MBC5723435.1"/>
    </source>
</evidence>
<keyword evidence="5" id="KW-1185">Reference proteome</keyword>
<reference evidence="4" key="1">
    <citation type="submission" date="2020-08" db="EMBL/GenBank/DDBJ databases">
        <title>Genome public.</title>
        <authorList>
            <person name="Liu C."/>
            <person name="Sun Q."/>
        </authorList>
    </citation>
    <scope>NUCLEOTIDE SEQUENCE</scope>
    <source>
        <strain evidence="4">NSJ-23</strain>
    </source>
</reference>
<dbReference type="Pfam" id="PF13411">
    <property type="entry name" value="MerR_1"/>
    <property type="match status" value="1"/>
</dbReference>
<dbReference type="GO" id="GO:0006355">
    <property type="term" value="P:regulation of DNA-templated transcription"/>
    <property type="evidence" value="ECO:0007669"/>
    <property type="project" value="InterPro"/>
</dbReference>